<dbReference type="RefSeq" id="WP_095065374.1">
    <property type="nucleotide sequence ID" value="NZ_LT906470.1"/>
</dbReference>
<dbReference type="InterPro" id="IPR037138">
    <property type="entry name" value="His_deacetylse_dom_sf"/>
</dbReference>
<evidence type="ECO:0000256" key="1">
    <source>
        <dbReference type="ARBA" id="ARBA00005947"/>
    </source>
</evidence>
<dbReference type="InterPro" id="IPR000286">
    <property type="entry name" value="HDACs"/>
</dbReference>
<dbReference type="PRINTS" id="PR01270">
    <property type="entry name" value="HDASUPER"/>
</dbReference>
<dbReference type="InterPro" id="IPR023801">
    <property type="entry name" value="His_deacetylse_dom"/>
</dbReference>
<dbReference type="KEGG" id="vrm:44547418_00451"/>
<keyword evidence="3" id="KW-0378">Hydrolase</keyword>
<dbReference type="AlphaFoldDB" id="A0A239YIY4"/>
<dbReference type="Proteomes" id="UP000214973">
    <property type="component" value="Chromosome 1"/>
</dbReference>
<proteinExistence type="inferred from homology"/>
<keyword evidence="4" id="KW-1185">Reference proteome</keyword>
<dbReference type="CDD" id="cd09992">
    <property type="entry name" value="HDAC_classII"/>
    <property type="match status" value="1"/>
</dbReference>
<evidence type="ECO:0000313" key="3">
    <source>
        <dbReference type="EMBL" id="SNV59231.1"/>
    </source>
</evidence>
<dbReference type="EC" id="3.5.1.-" evidence="3"/>
<evidence type="ECO:0000259" key="2">
    <source>
        <dbReference type="Pfam" id="PF00850"/>
    </source>
</evidence>
<gene>
    <name evidence="3" type="primary">hdaH</name>
    <name evidence="3" type="ORF">SAMEA44547418_00451</name>
</gene>
<feature type="domain" description="Histone deacetylase" evidence="2">
    <location>
        <begin position="124"/>
        <end position="326"/>
    </location>
</feature>
<dbReference type="GO" id="GO:0040029">
    <property type="term" value="P:epigenetic regulation of gene expression"/>
    <property type="evidence" value="ECO:0007669"/>
    <property type="project" value="TreeGrafter"/>
</dbReference>
<evidence type="ECO:0000313" key="4">
    <source>
        <dbReference type="Proteomes" id="UP000214973"/>
    </source>
</evidence>
<organism evidence="3 4">
    <name type="scientific">Veillonella rodentium</name>
    <dbReference type="NCBI Taxonomy" id="248315"/>
    <lineage>
        <taxon>Bacteria</taxon>
        <taxon>Bacillati</taxon>
        <taxon>Bacillota</taxon>
        <taxon>Negativicutes</taxon>
        <taxon>Veillonellales</taxon>
        <taxon>Veillonellaceae</taxon>
        <taxon>Veillonella</taxon>
    </lineage>
</organism>
<protein>
    <submittedName>
        <fullName evidence="3">Histone deacetylase-like amidohydrolase</fullName>
        <ecNumber evidence="3">3.5.1.-</ecNumber>
    </submittedName>
</protein>
<dbReference type="PANTHER" id="PTHR10625">
    <property type="entry name" value="HISTONE DEACETYLASE HDAC1-RELATED"/>
    <property type="match status" value="1"/>
</dbReference>
<dbReference type="SUPFAM" id="SSF52768">
    <property type="entry name" value="Arginase/deacetylase"/>
    <property type="match status" value="1"/>
</dbReference>
<dbReference type="GO" id="GO:0004407">
    <property type="term" value="F:histone deacetylase activity"/>
    <property type="evidence" value="ECO:0007669"/>
    <property type="project" value="TreeGrafter"/>
</dbReference>
<dbReference type="InterPro" id="IPR023696">
    <property type="entry name" value="Ureohydrolase_dom_sf"/>
</dbReference>
<dbReference type="Gene3D" id="3.40.800.20">
    <property type="entry name" value="Histone deacetylase domain"/>
    <property type="match status" value="1"/>
</dbReference>
<dbReference type="PANTHER" id="PTHR10625:SF10">
    <property type="entry name" value="HISTONE DEACETYLASE HDAC1"/>
    <property type="match status" value="1"/>
</dbReference>
<dbReference type="EMBL" id="LT906470">
    <property type="protein sequence ID" value="SNV59231.1"/>
    <property type="molecule type" value="Genomic_DNA"/>
</dbReference>
<comment type="similarity">
    <text evidence="1">Belongs to the histone deacetylase family.</text>
</comment>
<dbReference type="GO" id="GO:0016787">
    <property type="term" value="F:hydrolase activity"/>
    <property type="evidence" value="ECO:0007669"/>
    <property type="project" value="UniProtKB-KW"/>
</dbReference>
<name>A0A239YIY4_9FIRM</name>
<dbReference type="Pfam" id="PF00850">
    <property type="entry name" value="Hist_deacetyl"/>
    <property type="match status" value="1"/>
</dbReference>
<accession>A0A239YIY4</accession>
<reference evidence="3 4" key="1">
    <citation type="submission" date="2017-06" db="EMBL/GenBank/DDBJ databases">
        <authorList>
            <consortium name="Pathogen Informatics"/>
        </authorList>
    </citation>
    <scope>NUCLEOTIDE SEQUENCE [LARGE SCALE GENOMIC DNA]</scope>
    <source>
        <strain evidence="3 4">NCTC12018</strain>
    </source>
</reference>
<sequence length="489" mass="54758">MWNKGLSYRRRHGLISKGHSINDKHPDGNPYAIYNAGQLQAGMKPVEAVEDRQTLGLVFFPAFDWKISETHPERQERLLYTRDQIVEEGLLDLSNIREYNPVVADWDTIERVHVGAPDLASWVTEAHRVSAGGAIAAADAVLSCEVDRAFALVRPPGHHAMSMVHGIRGFCTINIEAVMIQHMRQQYGIKRIAVVDTDVHHGDGTQDVFYHDPDTLYISFHQDGRTLYPGTGFMDEFGGPQAVGGNIDIPLPPGTGDEGLLTVMRELVLPILEDFKPDIVINSAGQDNHFSDPLANMQVTAKGYAELVDLLQADIAVLEGGYSVQEALPYVNTGIILSMAGLDYSKVIEPAFDPVRYKQSKDVTVYIDDLISKWKVQWANRYDMAEAERLGSGPIWSDYRNIYYDETGVQEERIEKVRMYEDKVGWHSVLSRGQYGPYGPQSVYAMFIPWQADEDTRHDAVTEAKRAKIEGGADRYVVVDPLGMGQYEL</sequence>